<gene>
    <name evidence="2" type="ORF">NCTC11214_03409</name>
</gene>
<sequence>MKKTLVACAAGLLLVAGSANAISVTGEAGEHYTNLGVGFGTTSAGLAVSGNWAHSDNDGDIAGLGLGLNLPLGPLMATVGGKALYLGPKDGDDGYAVAVGGGLRLPLGEHFALFGEGYYAPDSLSSGVDKYSEANAGVRWNVFRPLSVTAGYRYIEMAGKDGHRDNVLADGPYLGASLDF</sequence>
<proteinExistence type="predicted"/>
<feature type="signal peptide" evidence="1">
    <location>
        <begin position="1"/>
        <end position="21"/>
    </location>
</feature>
<dbReference type="Pfam" id="PF07437">
    <property type="entry name" value="YfaZ"/>
    <property type="match status" value="1"/>
</dbReference>
<reference evidence="2 3" key="1">
    <citation type="submission" date="2018-12" db="EMBL/GenBank/DDBJ databases">
        <authorList>
            <consortium name="Pathogen Informatics"/>
        </authorList>
    </citation>
    <scope>NUCLEOTIDE SEQUENCE [LARGE SCALE GENOMIC DNA]</scope>
    <source>
        <strain evidence="2 3">NCTC11214</strain>
    </source>
</reference>
<accession>A0A447KUM7</accession>
<evidence type="ECO:0000313" key="3">
    <source>
        <dbReference type="Proteomes" id="UP000281391"/>
    </source>
</evidence>
<dbReference type="InterPro" id="IPR011250">
    <property type="entry name" value="OMP/PagP_B-barrel"/>
</dbReference>
<evidence type="ECO:0000313" key="2">
    <source>
        <dbReference type="EMBL" id="VDZ60433.1"/>
    </source>
</evidence>
<organism evidence="2 3">
    <name type="scientific">Serratia odorifera</name>
    <dbReference type="NCBI Taxonomy" id="618"/>
    <lineage>
        <taxon>Bacteria</taxon>
        <taxon>Pseudomonadati</taxon>
        <taxon>Pseudomonadota</taxon>
        <taxon>Gammaproteobacteria</taxon>
        <taxon>Enterobacterales</taxon>
        <taxon>Yersiniaceae</taxon>
        <taxon>Serratia</taxon>
    </lineage>
</organism>
<keyword evidence="1" id="KW-0732">Signal</keyword>
<dbReference type="SUPFAM" id="SSF56925">
    <property type="entry name" value="OMPA-like"/>
    <property type="match status" value="1"/>
</dbReference>
<feature type="chain" id="PRO_5041130835" evidence="1">
    <location>
        <begin position="22"/>
        <end position="180"/>
    </location>
</feature>
<dbReference type="RefSeq" id="WP_004960609.1">
    <property type="nucleotide sequence ID" value="NZ_JAEKCK010000006.1"/>
</dbReference>
<protein>
    <submittedName>
        <fullName evidence="2">Outer membrane protein</fullName>
    </submittedName>
</protein>
<dbReference type="Proteomes" id="UP000281391">
    <property type="component" value="Chromosome"/>
</dbReference>
<dbReference type="AlphaFoldDB" id="A0A447KUM7"/>
<evidence type="ECO:0000256" key="1">
    <source>
        <dbReference type="SAM" id="SignalP"/>
    </source>
</evidence>
<dbReference type="InterPro" id="IPR009998">
    <property type="entry name" value="YfaZ"/>
</dbReference>
<dbReference type="EMBL" id="LR134117">
    <property type="protein sequence ID" value="VDZ60433.1"/>
    <property type="molecule type" value="Genomic_DNA"/>
</dbReference>
<name>A0A447KUM7_SEROD</name>
<dbReference type="KEGG" id="sof:NCTC11214_03409"/>